<dbReference type="OrthoDB" id="63581at2759"/>
<keyword evidence="1" id="KW-0812">Transmembrane</keyword>
<keyword evidence="4" id="KW-1185">Reference proteome</keyword>
<dbReference type="AlphaFoldDB" id="A0A4P9Y0L4"/>
<keyword evidence="1" id="KW-0472">Membrane</keyword>
<evidence type="ECO:0000256" key="1">
    <source>
        <dbReference type="SAM" id="Phobius"/>
    </source>
</evidence>
<dbReference type="EMBL" id="KZ988436">
    <property type="protein sequence ID" value="RKP12204.1"/>
    <property type="molecule type" value="Genomic_DNA"/>
</dbReference>
<dbReference type="PANTHER" id="PTHR28008">
    <property type="entry name" value="DOMAIN PROTEIN, PUTATIVE (AFU_ORTHOLOGUE AFUA_3G10980)-RELATED"/>
    <property type="match status" value="1"/>
</dbReference>
<dbReference type="PANTHER" id="PTHR28008:SF1">
    <property type="entry name" value="DOMAIN PROTEIN, PUTATIVE (AFU_ORTHOLOGUE AFUA_3G10980)-RELATED"/>
    <property type="match status" value="1"/>
</dbReference>
<dbReference type="Proteomes" id="UP000267251">
    <property type="component" value="Unassembled WGS sequence"/>
</dbReference>
<feature type="transmembrane region" description="Helical" evidence="1">
    <location>
        <begin position="18"/>
        <end position="39"/>
    </location>
</feature>
<evidence type="ECO:0000313" key="3">
    <source>
        <dbReference type="EMBL" id="RKP12204.1"/>
    </source>
</evidence>
<dbReference type="InterPro" id="IPR006976">
    <property type="entry name" value="VanZ-like"/>
</dbReference>
<reference evidence="4" key="1">
    <citation type="journal article" date="2018" name="Nat. Microbiol.">
        <title>Leveraging single-cell genomics to expand the fungal tree of life.</title>
        <authorList>
            <person name="Ahrendt S.R."/>
            <person name="Quandt C.A."/>
            <person name="Ciobanu D."/>
            <person name="Clum A."/>
            <person name="Salamov A."/>
            <person name="Andreopoulos B."/>
            <person name="Cheng J.F."/>
            <person name="Woyke T."/>
            <person name="Pelin A."/>
            <person name="Henrissat B."/>
            <person name="Reynolds N.K."/>
            <person name="Benny G.L."/>
            <person name="Smith M.E."/>
            <person name="James T.Y."/>
            <person name="Grigoriev I.V."/>
        </authorList>
    </citation>
    <scope>NUCLEOTIDE SEQUENCE [LARGE SCALE GENOMIC DNA]</scope>
</reference>
<proteinExistence type="predicted"/>
<keyword evidence="1" id="KW-1133">Transmembrane helix</keyword>
<feature type="domain" description="VanZ-like" evidence="2">
    <location>
        <begin position="8"/>
        <end position="64"/>
    </location>
</feature>
<name>A0A4P9Y0L4_9FUNG</name>
<feature type="transmembrane region" description="Helical" evidence="1">
    <location>
        <begin position="51"/>
        <end position="70"/>
    </location>
</feature>
<feature type="non-terminal residue" evidence="3">
    <location>
        <position position="80"/>
    </location>
</feature>
<accession>A0A4P9Y0L4</accession>
<organism evidence="3 4">
    <name type="scientific">Piptocephalis cylindrospora</name>
    <dbReference type="NCBI Taxonomy" id="1907219"/>
    <lineage>
        <taxon>Eukaryota</taxon>
        <taxon>Fungi</taxon>
        <taxon>Fungi incertae sedis</taxon>
        <taxon>Zoopagomycota</taxon>
        <taxon>Zoopagomycotina</taxon>
        <taxon>Zoopagomycetes</taxon>
        <taxon>Zoopagales</taxon>
        <taxon>Piptocephalidaceae</taxon>
        <taxon>Piptocephalis</taxon>
    </lineage>
</organism>
<protein>
    <recommendedName>
        <fullName evidence="2">VanZ-like domain-containing protein</fullName>
    </recommendedName>
</protein>
<evidence type="ECO:0000313" key="4">
    <source>
        <dbReference type="Proteomes" id="UP000267251"/>
    </source>
</evidence>
<gene>
    <name evidence="3" type="ORF">BJ684DRAFT_21244</name>
</gene>
<dbReference type="Pfam" id="PF04892">
    <property type="entry name" value="VanZ"/>
    <property type="match status" value="1"/>
</dbReference>
<sequence>MAVANYFVLLDVTWRENLLIVTLGSLLCSFGSEFVQLILPYREFEWLDILANLLGSAMGIVLAMGGEECLRRRRLRREAR</sequence>
<evidence type="ECO:0000259" key="2">
    <source>
        <dbReference type="Pfam" id="PF04892"/>
    </source>
</evidence>